<dbReference type="Proteomes" id="UP000306912">
    <property type="component" value="Unassembled WGS sequence"/>
</dbReference>
<evidence type="ECO:0000259" key="1">
    <source>
        <dbReference type="PROSITE" id="PS51746"/>
    </source>
</evidence>
<dbReference type="CDD" id="cd00143">
    <property type="entry name" value="PP2Cc"/>
    <property type="match status" value="1"/>
</dbReference>
<dbReference type="PROSITE" id="PS51746">
    <property type="entry name" value="PPM_2"/>
    <property type="match status" value="1"/>
</dbReference>
<reference evidence="2 3" key="1">
    <citation type="submission" date="2019-05" db="EMBL/GenBank/DDBJ databases">
        <title>Culicoidintestinum kansasii gen. nov., sp. nov. from the gastrointestinal tract of the biting midge, Culicoides sonorensis.</title>
        <authorList>
            <person name="Neupane S."/>
            <person name="Ghosh A."/>
            <person name="Gunther S."/>
            <person name="Martin K."/>
            <person name="Zurek L."/>
        </authorList>
    </citation>
    <scope>NUCLEOTIDE SEQUENCE [LARGE SCALE GENOMIC DNA]</scope>
    <source>
        <strain evidence="2 3">CS-1</strain>
    </source>
</reference>
<feature type="domain" description="PPM-type phosphatase" evidence="1">
    <location>
        <begin position="2"/>
        <end position="241"/>
    </location>
</feature>
<dbReference type="EMBL" id="VBWP01000003">
    <property type="protein sequence ID" value="TLG75268.1"/>
    <property type="molecule type" value="Genomic_DNA"/>
</dbReference>
<dbReference type="SUPFAM" id="SSF81606">
    <property type="entry name" value="PP2C-like"/>
    <property type="match status" value="1"/>
</dbReference>
<comment type="caution">
    <text evidence="2">The sequence shown here is derived from an EMBL/GenBank/DDBJ whole genome shotgun (WGS) entry which is preliminary data.</text>
</comment>
<dbReference type="Gene3D" id="3.60.40.10">
    <property type="entry name" value="PPM-type phosphatase domain"/>
    <property type="match status" value="1"/>
</dbReference>
<dbReference type="OrthoDB" id="9801841at2"/>
<sequence>MDMYIATDVGKVRYHNEDSCAIFEKDASYLLVVADGMGGHLAGEIASSMAVEYLQHAFQTIEEPLNKAEAKEWLKRTIENINLTILAQAKAEPQYSGMGTTLVVAFLTESYLLIANVGDSRAYIVTSNAIEQITHDHTLVAELLRNGEITDEEFATHPNKNILLQAVGTEHQIEVDIFEVHMRDVQGLMLCSDGLTTMLSDEDILHYIQEANTAHEAVDLLIYAANERGGFDNISVAMCLEKGDE</sequence>
<dbReference type="InterPro" id="IPR015655">
    <property type="entry name" value="PP2C"/>
</dbReference>
<organism evidence="2 3">
    <name type="scientific">Culicoidibacter larvae</name>
    <dbReference type="NCBI Taxonomy" id="2579976"/>
    <lineage>
        <taxon>Bacteria</taxon>
        <taxon>Bacillati</taxon>
        <taxon>Bacillota</taxon>
        <taxon>Culicoidibacteria</taxon>
        <taxon>Culicoidibacterales</taxon>
        <taxon>Culicoidibacteraceae</taxon>
        <taxon>Culicoidibacter</taxon>
    </lineage>
</organism>
<dbReference type="RefSeq" id="WP_138190489.1">
    <property type="nucleotide sequence ID" value="NZ_VBWP01000003.1"/>
</dbReference>
<dbReference type="InterPro" id="IPR036457">
    <property type="entry name" value="PPM-type-like_dom_sf"/>
</dbReference>
<dbReference type="GO" id="GO:0004722">
    <property type="term" value="F:protein serine/threonine phosphatase activity"/>
    <property type="evidence" value="ECO:0007669"/>
    <property type="project" value="InterPro"/>
</dbReference>
<dbReference type="NCBIfam" id="NF033484">
    <property type="entry name" value="Stp1_PP2C_phos"/>
    <property type="match status" value="1"/>
</dbReference>
<name>A0A5R8QDJ2_9FIRM</name>
<dbReference type="AlphaFoldDB" id="A0A5R8QDJ2"/>
<dbReference type="FunCoup" id="A0A5R8QDJ2">
    <property type="interactions" value="122"/>
</dbReference>
<evidence type="ECO:0000313" key="2">
    <source>
        <dbReference type="EMBL" id="TLG75268.1"/>
    </source>
</evidence>
<dbReference type="SMART" id="SM00332">
    <property type="entry name" value="PP2Cc"/>
    <property type="match status" value="1"/>
</dbReference>
<gene>
    <name evidence="2" type="ORF">FEZ08_04270</name>
</gene>
<keyword evidence="3" id="KW-1185">Reference proteome</keyword>
<dbReference type="SMART" id="SM00331">
    <property type="entry name" value="PP2C_SIG"/>
    <property type="match status" value="1"/>
</dbReference>
<evidence type="ECO:0000313" key="3">
    <source>
        <dbReference type="Proteomes" id="UP000306912"/>
    </source>
</evidence>
<dbReference type="InParanoid" id="A0A5R8QDJ2"/>
<dbReference type="Pfam" id="PF13672">
    <property type="entry name" value="PP2C_2"/>
    <property type="match status" value="1"/>
</dbReference>
<dbReference type="InterPro" id="IPR001932">
    <property type="entry name" value="PPM-type_phosphatase-like_dom"/>
</dbReference>
<dbReference type="PANTHER" id="PTHR13832:SF860">
    <property type="entry name" value="PROTEIN PHOSPHATASE PHPP"/>
    <property type="match status" value="1"/>
</dbReference>
<dbReference type="PANTHER" id="PTHR13832">
    <property type="entry name" value="PROTEIN PHOSPHATASE 2C"/>
    <property type="match status" value="1"/>
</dbReference>
<proteinExistence type="predicted"/>
<protein>
    <submittedName>
        <fullName evidence="2">Stp1/IreP family PP2C-type Ser/Thr phosphatase</fullName>
    </submittedName>
</protein>
<accession>A0A5R8QDJ2</accession>